<dbReference type="AlphaFoldDB" id="A0A1J4TXG5"/>
<reference evidence="2 3" key="1">
    <citation type="journal article" date="2016" name="Environ. Microbiol.">
        <title>Genomic resolution of a cold subsurface aquifer community provides metabolic insights for novel microbes adapted to high CO concentrations.</title>
        <authorList>
            <person name="Probst A.J."/>
            <person name="Castelle C.J."/>
            <person name="Singh A."/>
            <person name="Brown C.T."/>
            <person name="Anantharaman K."/>
            <person name="Sharon I."/>
            <person name="Hug L.A."/>
            <person name="Burstein D."/>
            <person name="Emerson J.B."/>
            <person name="Thomas B.C."/>
            <person name="Banfield J.F."/>
        </authorList>
    </citation>
    <scope>NUCLEOTIDE SEQUENCE [LARGE SCALE GENOMIC DNA]</scope>
    <source>
        <strain evidence="2">CG1_02_37_22</strain>
    </source>
</reference>
<evidence type="ECO:0000313" key="3">
    <source>
        <dbReference type="Proteomes" id="UP000183120"/>
    </source>
</evidence>
<name>A0A1J4TXG5_9BACT</name>
<protein>
    <recommendedName>
        <fullName evidence="4">DUF4446 domain-containing protein</fullName>
    </recommendedName>
</protein>
<dbReference type="EMBL" id="MNUY01000002">
    <property type="protein sequence ID" value="OIO15707.1"/>
    <property type="molecule type" value="Genomic_DNA"/>
</dbReference>
<keyword evidence="1" id="KW-0472">Membrane</keyword>
<accession>A0A1J4TXG5</accession>
<evidence type="ECO:0000256" key="1">
    <source>
        <dbReference type="SAM" id="Phobius"/>
    </source>
</evidence>
<dbReference type="STRING" id="1805209.AUJ73_00195"/>
<proteinExistence type="predicted"/>
<feature type="transmembrane region" description="Helical" evidence="1">
    <location>
        <begin position="6"/>
        <end position="26"/>
    </location>
</feature>
<keyword evidence="1" id="KW-1133">Transmembrane helix</keyword>
<organism evidence="2 3">
    <name type="scientific">Candidatus Gottesmanbacteria bacterium CG1_02_37_22</name>
    <dbReference type="NCBI Taxonomy" id="1805209"/>
    <lineage>
        <taxon>Bacteria</taxon>
        <taxon>Candidatus Gottesmaniibacteriota</taxon>
    </lineage>
</organism>
<evidence type="ECO:0000313" key="2">
    <source>
        <dbReference type="EMBL" id="OIO15707.1"/>
    </source>
</evidence>
<keyword evidence="1" id="KW-0812">Transmembrane</keyword>
<dbReference type="Pfam" id="PF14584">
    <property type="entry name" value="DUF4446"/>
    <property type="match status" value="1"/>
</dbReference>
<sequence>MQQIIVINSLFGIILLWLCILSFYLYKLISRYKNLLKGIDKDSLTSVLEKVLKDIDLDRKDIETIISKVDDLEKRSVFYIQKVGIMRFNPFSDTGGDQSFILAILDEMDNGVVISSLHTRGITRWYAKNIESGKGLNYDLSKEELEAIKNATTLKKKNRRN</sequence>
<dbReference type="InterPro" id="IPR027981">
    <property type="entry name" value="DUF4446"/>
</dbReference>
<gene>
    <name evidence="2" type="ORF">AUJ73_00195</name>
</gene>
<comment type="caution">
    <text evidence="2">The sequence shown here is derived from an EMBL/GenBank/DDBJ whole genome shotgun (WGS) entry which is preliminary data.</text>
</comment>
<dbReference type="Proteomes" id="UP000183120">
    <property type="component" value="Unassembled WGS sequence"/>
</dbReference>
<evidence type="ECO:0008006" key="4">
    <source>
        <dbReference type="Google" id="ProtNLM"/>
    </source>
</evidence>